<dbReference type="PRINTS" id="PR00359">
    <property type="entry name" value="BP450"/>
</dbReference>
<sequence length="387" mass="42350">MRFEMRDPGVAQEPGPYYASLREQCPVAHIDDYGGFYLLSTYENVCAAAKNTTVFSSTGGVTIPKQPMPPLVCIEQDEPEHSRYRRPLQQWLSPRRMAKLEDSVRGIVDGLIDTFVHRGEADLARELCEPVPPLVMALLMGLPDSDWHIFRDQMSRIVGHSAAEDPEAATVATNEFVDYLAAQLEDRAASPRDDLMTDIATLEIEGVPLTFAEQISMAFLLLGAGHETTVGGIGGLLYYLARDPSIAEQLKANPSLIPGAAEEAVRLMAPLPGLARNTLAEATVDDVTIPAGSKVLLLWGSANRDPAEFENPEEFMLGRDSNRHVGFGQGIHRCVGAPLARLELKVVLEQVLARMPNLRLAGEGAAIARFGTSRSYQKLLARWDTMS</sequence>
<proteinExistence type="inferred from homology"/>
<dbReference type="InterPro" id="IPR001128">
    <property type="entry name" value="Cyt_P450"/>
</dbReference>
<protein>
    <submittedName>
        <fullName evidence="3">Cytochrome P450</fullName>
    </submittedName>
</protein>
<dbReference type="InterPro" id="IPR017972">
    <property type="entry name" value="Cyt_P450_CS"/>
</dbReference>
<gene>
    <name evidence="3" type="ORF">GCM10009547_12500</name>
</gene>
<dbReference type="InterPro" id="IPR002397">
    <property type="entry name" value="Cyt_P450_B"/>
</dbReference>
<organism evidence="3 4">
    <name type="scientific">Sporichthya brevicatena</name>
    <dbReference type="NCBI Taxonomy" id="171442"/>
    <lineage>
        <taxon>Bacteria</taxon>
        <taxon>Bacillati</taxon>
        <taxon>Actinomycetota</taxon>
        <taxon>Actinomycetes</taxon>
        <taxon>Sporichthyales</taxon>
        <taxon>Sporichthyaceae</taxon>
        <taxon>Sporichthya</taxon>
    </lineage>
</organism>
<dbReference type="RefSeq" id="WP_344602739.1">
    <property type="nucleotide sequence ID" value="NZ_BAAAHE010000008.1"/>
</dbReference>
<name>A0ABN1GI44_9ACTN</name>
<comment type="similarity">
    <text evidence="1 2">Belongs to the cytochrome P450 family.</text>
</comment>
<dbReference type="SUPFAM" id="SSF48264">
    <property type="entry name" value="Cytochrome P450"/>
    <property type="match status" value="1"/>
</dbReference>
<dbReference type="InterPro" id="IPR036396">
    <property type="entry name" value="Cyt_P450_sf"/>
</dbReference>
<evidence type="ECO:0000313" key="3">
    <source>
        <dbReference type="EMBL" id="GAA0611964.1"/>
    </source>
</evidence>
<evidence type="ECO:0000256" key="1">
    <source>
        <dbReference type="ARBA" id="ARBA00010617"/>
    </source>
</evidence>
<keyword evidence="2" id="KW-0408">Iron</keyword>
<keyword evidence="2" id="KW-0349">Heme</keyword>
<dbReference type="Pfam" id="PF00067">
    <property type="entry name" value="p450"/>
    <property type="match status" value="1"/>
</dbReference>
<evidence type="ECO:0000313" key="4">
    <source>
        <dbReference type="Proteomes" id="UP001500957"/>
    </source>
</evidence>
<comment type="caution">
    <text evidence="3">The sequence shown here is derived from an EMBL/GenBank/DDBJ whole genome shotgun (WGS) entry which is preliminary data.</text>
</comment>
<dbReference type="PROSITE" id="PS00086">
    <property type="entry name" value="CYTOCHROME_P450"/>
    <property type="match status" value="1"/>
</dbReference>
<keyword evidence="2" id="KW-0479">Metal-binding</keyword>
<keyword evidence="4" id="KW-1185">Reference proteome</keyword>
<dbReference type="EMBL" id="BAAAHE010000008">
    <property type="protein sequence ID" value="GAA0611964.1"/>
    <property type="molecule type" value="Genomic_DNA"/>
</dbReference>
<dbReference type="PANTHER" id="PTHR46696:SF6">
    <property type="entry name" value="P450, PUTATIVE (EUROFUNG)-RELATED"/>
    <property type="match status" value="1"/>
</dbReference>
<reference evidence="3 4" key="1">
    <citation type="journal article" date="2019" name="Int. J. Syst. Evol. Microbiol.">
        <title>The Global Catalogue of Microorganisms (GCM) 10K type strain sequencing project: providing services to taxonomists for standard genome sequencing and annotation.</title>
        <authorList>
            <consortium name="The Broad Institute Genomics Platform"/>
            <consortium name="The Broad Institute Genome Sequencing Center for Infectious Disease"/>
            <person name="Wu L."/>
            <person name="Ma J."/>
        </authorList>
    </citation>
    <scope>NUCLEOTIDE SEQUENCE [LARGE SCALE GENOMIC DNA]</scope>
    <source>
        <strain evidence="3 4">JCM 10671</strain>
    </source>
</reference>
<accession>A0ABN1GI44</accession>
<evidence type="ECO:0000256" key="2">
    <source>
        <dbReference type="RuleBase" id="RU000461"/>
    </source>
</evidence>
<keyword evidence="2" id="KW-0503">Monooxygenase</keyword>
<dbReference type="Gene3D" id="1.10.630.10">
    <property type="entry name" value="Cytochrome P450"/>
    <property type="match status" value="1"/>
</dbReference>
<keyword evidence="2" id="KW-0560">Oxidoreductase</keyword>
<dbReference type="Proteomes" id="UP001500957">
    <property type="component" value="Unassembled WGS sequence"/>
</dbReference>
<dbReference type="PANTHER" id="PTHR46696">
    <property type="entry name" value="P450, PUTATIVE (EUROFUNG)-RELATED"/>
    <property type="match status" value="1"/>
</dbReference>